<keyword evidence="6 7" id="KW-0472">Membrane</keyword>
<dbReference type="PANTHER" id="PTHR43386">
    <property type="entry name" value="OLIGOPEPTIDE TRANSPORT SYSTEM PERMEASE PROTEIN APPC"/>
    <property type="match status" value="1"/>
</dbReference>
<feature type="transmembrane region" description="Helical" evidence="7">
    <location>
        <begin position="7"/>
        <end position="33"/>
    </location>
</feature>
<proteinExistence type="predicted"/>
<dbReference type="Pfam" id="PF00528">
    <property type="entry name" value="BPD_transp_1"/>
    <property type="match status" value="1"/>
</dbReference>
<keyword evidence="3" id="KW-1003">Cell membrane</keyword>
<dbReference type="InterPro" id="IPR000515">
    <property type="entry name" value="MetI-like"/>
</dbReference>
<organism evidence="9">
    <name type="scientific">marine sediment metagenome</name>
    <dbReference type="NCBI Taxonomy" id="412755"/>
    <lineage>
        <taxon>unclassified sequences</taxon>
        <taxon>metagenomes</taxon>
        <taxon>ecological metagenomes</taxon>
    </lineage>
</organism>
<comment type="caution">
    <text evidence="9">The sequence shown here is derived from an EMBL/GenBank/DDBJ whole genome shotgun (WGS) entry which is preliminary data.</text>
</comment>
<name>X1MD60_9ZZZZ</name>
<protein>
    <recommendedName>
        <fullName evidence="8">ABC transmembrane type-1 domain-containing protein</fullName>
    </recommendedName>
</protein>
<feature type="transmembrane region" description="Helical" evidence="7">
    <location>
        <begin position="53"/>
        <end position="79"/>
    </location>
</feature>
<evidence type="ECO:0000256" key="1">
    <source>
        <dbReference type="ARBA" id="ARBA00004651"/>
    </source>
</evidence>
<evidence type="ECO:0000256" key="6">
    <source>
        <dbReference type="ARBA" id="ARBA00023136"/>
    </source>
</evidence>
<evidence type="ECO:0000256" key="4">
    <source>
        <dbReference type="ARBA" id="ARBA00022692"/>
    </source>
</evidence>
<comment type="subcellular location">
    <subcellularLocation>
        <location evidence="1">Cell membrane</location>
        <topology evidence="1">Multi-pass membrane protein</topology>
    </subcellularLocation>
</comment>
<sequence length="91" mass="9530">IIYGARVSVIVGLAATSLSIVISTVIGLLSGYIGGKFDLVMQRFVDGWMSFPGLVLLIVAVTIIGPGIWQIIILLGLLYGVGGSRIIRSAV</sequence>
<dbReference type="SUPFAM" id="SSF161098">
    <property type="entry name" value="MetI-like"/>
    <property type="match status" value="1"/>
</dbReference>
<evidence type="ECO:0000313" key="9">
    <source>
        <dbReference type="EMBL" id="GAI29223.1"/>
    </source>
</evidence>
<keyword evidence="2" id="KW-0813">Transport</keyword>
<dbReference type="PANTHER" id="PTHR43386:SF1">
    <property type="entry name" value="D,D-DIPEPTIDE TRANSPORT SYSTEM PERMEASE PROTEIN DDPC-RELATED"/>
    <property type="match status" value="1"/>
</dbReference>
<keyword evidence="4 7" id="KW-0812">Transmembrane</keyword>
<evidence type="ECO:0000259" key="8">
    <source>
        <dbReference type="PROSITE" id="PS50928"/>
    </source>
</evidence>
<dbReference type="PROSITE" id="PS50928">
    <property type="entry name" value="ABC_TM1"/>
    <property type="match status" value="1"/>
</dbReference>
<keyword evidence="5 7" id="KW-1133">Transmembrane helix</keyword>
<accession>X1MD60</accession>
<evidence type="ECO:0000256" key="2">
    <source>
        <dbReference type="ARBA" id="ARBA00022448"/>
    </source>
</evidence>
<dbReference type="EMBL" id="BARV01014092">
    <property type="protein sequence ID" value="GAI29223.1"/>
    <property type="molecule type" value="Genomic_DNA"/>
</dbReference>
<dbReference type="Gene3D" id="1.10.3720.10">
    <property type="entry name" value="MetI-like"/>
    <property type="match status" value="1"/>
</dbReference>
<reference evidence="9" key="1">
    <citation type="journal article" date="2014" name="Front. Microbiol.">
        <title>High frequency of phylogenetically diverse reductive dehalogenase-homologous genes in deep subseafloor sedimentary metagenomes.</title>
        <authorList>
            <person name="Kawai M."/>
            <person name="Futagami T."/>
            <person name="Toyoda A."/>
            <person name="Takaki Y."/>
            <person name="Nishi S."/>
            <person name="Hori S."/>
            <person name="Arai W."/>
            <person name="Tsubouchi T."/>
            <person name="Morono Y."/>
            <person name="Uchiyama I."/>
            <person name="Ito T."/>
            <person name="Fujiyama A."/>
            <person name="Inagaki F."/>
            <person name="Takami H."/>
        </authorList>
    </citation>
    <scope>NUCLEOTIDE SEQUENCE</scope>
    <source>
        <strain evidence="9">Expedition CK06-06</strain>
    </source>
</reference>
<dbReference type="InterPro" id="IPR035906">
    <property type="entry name" value="MetI-like_sf"/>
</dbReference>
<evidence type="ECO:0000256" key="7">
    <source>
        <dbReference type="SAM" id="Phobius"/>
    </source>
</evidence>
<dbReference type="GO" id="GO:0005886">
    <property type="term" value="C:plasma membrane"/>
    <property type="evidence" value="ECO:0007669"/>
    <property type="project" value="UniProtKB-SubCell"/>
</dbReference>
<gene>
    <name evidence="9" type="ORF">S06H3_24921</name>
</gene>
<feature type="non-terminal residue" evidence="9">
    <location>
        <position position="1"/>
    </location>
</feature>
<evidence type="ECO:0000256" key="5">
    <source>
        <dbReference type="ARBA" id="ARBA00022989"/>
    </source>
</evidence>
<dbReference type="InterPro" id="IPR050366">
    <property type="entry name" value="BP-dependent_transpt_permease"/>
</dbReference>
<feature type="domain" description="ABC transmembrane type-1" evidence="8">
    <location>
        <begin position="5"/>
        <end position="91"/>
    </location>
</feature>
<dbReference type="AlphaFoldDB" id="X1MD60"/>
<evidence type="ECO:0000256" key="3">
    <source>
        <dbReference type="ARBA" id="ARBA00022475"/>
    </source>
</evidence>
<feature type="non-terminal residue" evidence="9">
    <location>
        <position position="91"/>
    </location>
</feature>
<dbReference type="GO" id="GO:0055085">
    <property type="term" value="P:transmembrane transport"/>
    <property type="evidence" value="ECO:0007669"/>
    <property type="project" value="InterPro"/>
</dbReference>